<evidence type="ECO:0000256" key="4">
    <source>
        <dbReference type="ARBA" id="ARBA00022685"/>
    </source>
</evidence>
<evidence type="ECO:0000256" key="5">
    <source>
        <dbReference type="ARBA" id="ARBA00022729"/>
    </source>
</evidence>
<feature type="signal peptide" evidence="7">
    <location>
        <begin position="1"/>
        <end position="28"/>
    </location>
</feature>
<dbReference type="InterPro" id="IPR016179">
    <property type="entry name" value="Insulin-like"/>
</dbReference>
<dbReference type="Gene3D" id="1.10.100.10">
    <property type="entry name" value="Insulin-like"/>
    <property type="match status" value="1"/>
</dbReference>
<dbReference type="Pfam" id="PF00049">
    <property type="entry name" value="Insulin"/>
    <property type="match status" value="1"/>
</dbReference>
<keyword evidence="9" id="KW-1185">Reference proteome</keyword>
<evidence type="ECO:0000256" key="6">
    <source>
        <dbReference type="RuleBase" id="RU000406"/>
    </source>
</evidence>
<protein>
    <submittedName>
        <fullName evidence="10">Insulin-like growth factor II-B</fullName>
    </submittedName>
</protein>
<dbReference type="GO" id="GO:0005179">
    <property type="term" value="F:hormone activity"/>
    <property type="evidence" value="ECO:0007669"/>
    <property type="project" value="InterPro"/>
</dbReference>
<evidence type="ECO:0000313" key="10">
    <source>
        <dbReference type="RefSeq" id="XP_011638798.1"/>
    </source>
</evidence>
<evidence type="ECO:0000256" key="3">
    <source>
        <dbReference type="ARBA" id="ARBA00022525"/>
    </source>
</evidence>
<feature type="chain" id="PRO_5027106060" evidence="7">
    <location>
        <begin position="29"/>
        <end position="175"/>
    </location>
</feature>
<dbReference type="RefSeq" id="XP_011638798.1">
    <property type="nucleotide sequence ID" value="XM_011640496.2"/>
</dbReference>
<evidence type="ECO:0000256" key="2">
    <source>
        <dbReference type="ARBA" id="ARBA00009034"/>
    </source>
</evidence>
<dbReference type="GO" id="GO:0005615">
    <property type="term" value="C:extracellular space"/>
    <property type="evidence" value="ECO:0007669"/>
    <property type="project" value="TreeGrafter"/>
</dbReference>
<proteinExistence type="inferred from homology"/>
<name>A0A6I9X348_9HYME</name>
<accession>A0A6I9X348</accession>
<dbReference type="PANTHER" id="PTHR46886:SF1">
    <property type="entry name" value="INSULIN-LIKE GROWTH FACTOR II"/>
    <property type="match status" value="1"/>
</dbReference>
<organism evidence="9 10">
    <name type="scientific">Pogonomyrmex barbatus</name>
    <name type="common">red harvester ant</name>
    <dbReference type="NCBI Taxonomy" id="144034"/>
    <lineage>
        <taxon>Eukaryota</taxon>
        <taxon>Metazoa</taxon>
        <taxon>Ecdysozoa</taxon>
        <taxon>Arthropoda</taxon>
        <taxon>Hexapoda</taxon>
        <taxon>Insecta</taxon>
        <taxon>Pterygota</taxon>
        <taxon>Neoptera</taxon>
        <taxon>Endopterygota</taxon>
        <taxon>Hymenoptera</taxon>
        <taxon>Apocrita</taxon>
        <taxon>Aculeata</taxon>
        <taxon>Formicoidea</taxon>
        <taxon>Formicidae</taxon>
        <taxon>Myrmicinae</taxon>
        <taxon>Pogonomyrmex</taxon>
    </lineage>
</organism>
<dbReference type="GO" id="GO:1905564">
    <property type="term" value="P:positive regulation of vascular endothelial cell proliferation"/>
    <property type="evidence" value="ECO:0007669"/>
    <property type="project" value="TreeGrafter"/>
</dbReference>
<evidence type="ECO:0000259" key="8">
    <source>
        <dbReference type="SMART" id="SM00078"/>
    </source>
</evidence>
<sequence length="175" mass="19481">MVREGRVTNGAVLLIALVLLNVLYTIDGQVSYKKARLQKLCSRKLSDALHIVCQERGYNEPYSNSNEDNTGVYRGVVEECCYHACTYEQLERYCKPLPEEEQSITEDENDLQTKLASQNLFATTLWEQPLQTSASKMDAVAGAVTKRKSDDLNARGRLMRKSDVAAGTADAEVGI</sequence>
<dbReference type="PANTHER" id="PTHR46886">
    <property type="entry name" value="INSULIN-LIKE GROWTH FACTOR II"/>
    <property type="match status" value="1"/>
</dbReference>
<dbReference type="InterPro" id="IPR036438">
    <property type="entry name" value="Insulin-like_sf"/>
</dbReference>
<feature type="domain" description="Insulin-like" evidence="8">
    <location>
        <begin position="38"/>
        <end position="94"/>
    </location>
</feature>
<dbReference type="KEGG" id="pbar:105428286"/>
<dbReference type="PROSITE" id="PS00262">
    <property type="entry name" value="INSULIN"/>
    <property type="match status" value="1"/>
</dbReference>
<dbReference type="SUPFAM" id="SSF56994">
    <property type="entry name" value="Insulin-like"/>
    <property type="match status" value="1"/>
</dbReference>
<evidence type="ECO:0000313" key="9">
    <source>
        <dbReference type="Proteomes" id="UP000504615"/>
    </source>
</evidence>
<dbReference type="SMART" id="SM00078">
    <property type="entry name" value="IlGF"/>
    <property type="match status" value="1"/>
</dbReference>
<dbReference type="GO" id="GO:0046628">
    <property type="term" value="P:positive regulation of insulin receptor signaling pathway"/>
    <property type="evidence" value="ECO:0007669"/>
    <property type="project" value="TreeGrafter"/>
</dbReference>
<dbReference type="GO" id="GO:0005159">
    <property type="term" value="F:insulin-like growth factor receptor binding"/>
    <property type="evidence" value="ECO:0007669"/>
    <property type="project" value="TreeGrafter"/>
</dbReference>
<evidence type="ECO:0000256" key="1">
    <source>
        <dbReference type="ARBA" id="ARBA00004613"/>
    </source>
</evidence>
<dbReference type="GO" id="GO:0043410">
    <property type="term" value="P:positive regulation of MAPK cascade"/>
    <property type="evidence" value="ECO:0007669"/>
    <property type="project" value="TreeGrafter"/>
</dbReference>
<comment type="subcellular location">
    <subcellularLocation>
        <location evidence="1 6">Secreted</location>
    </subcellularLocation>
</comment>
<keyword evidence="5 7" id="KW-0732">Signal</keyword>
<dbReference type="OrthoDB" id="10019596at2759"/>
<dbReference type="GO" id="GO:0043539">
    <property type="term" value="F:protein serine/threonine kinase activator activity"/>
    <property type="evidence" value="ECO:0007669"/>
    <property type="project" value="TreeGrafter"/>
</dbReference>
<dbReference type="GeneID" id="105428286"/>
<dbReference type="GO" id="GO:0051147">
    <property type="term" value="P:regulation of muscle cell differentiation"/>
    <property type="evidence" value="ECO:0007669"/>
    <property type="project" value="TreeGrafter"/>
</dbReference>
<dbReference type="PRINTS" id="PR00276">
    <property type="entry name" value="INSULINFAMLY"/>
</dbReference>
<evidence type="ECO:0000256" key="7">
    <source>
        <dbReference type="SAM" id="SignalP"/>
    </source>
</evidence>
<gene>
    <name evidence="10" type="primary">LOC105428286</name>
</gene>
<comment type="similarity">
    <text evidence="2 6">Belongs to the insulin family.</text>
</comment>
<reference evidence="10" key="1">
    <citation type="submission" date="2025-08" db="UniProtKB">
        <authorList>
            <consortium name="RefSeq"/>
        </authorList>
    </citation>
    <scope>IDENTIFICATION</scope>
</reference>
<dbReference type="AlphaFoldDB" id="A0A6I9X348"/>
<dbReference type="Proteomes" id="UP000504615">
    <property type="component" value="Unplaced"/>
</dbReference>
<dbReference type="GO" id="GO:0045944">
    <property type="term" value="P:positive regulation of transcription by RNA polymerase II"/>
    <property type="evidence" value="ECO:0007669"/>
    <property type="project" value="TreeGrafter"/>
</dbReference>
<keyword evidence="3 6" id="KW-0964">Secreted</keyword>
<dbReference type="GO" id="GO:0008083">
    <property type="term" value="F:growth factor activity"/>
    <property type="evidence" value="ECO:0007669"/>
    <property type="project" value="TreeGrafter"/>
</dbReference>
<keyword evidence="4" id="KW-0165">Cleavage on pair of basic residues</keyword>
<dbReference type="InterPro" id="IPR022352">
    <property type="entry name" value="Ins/IGF/rlx"/>
</dbReference>
<dbReference type="InterPro" id="IPR022353">
    <property type="entry name" value="Insulin_CS"/>
</dbReference>